<dbReference type="InterPro" id="IPR010982">
    <property type="entry name" value="Lambda_DNA-bd_dom_sf"/>
</dbReference>
<organism evidence="2">
    <name type="scientific">uncultured Alphaproteobacteria bacterium</name>
    <dbReference type="NCBI Taxonomy" id="91750"/>
    <lineage>
        <taxon>Bacteria</taxon>
        <taxon>Pseudomonadati</taxon>
        <taxon>Pseudomonadota</taxon>
        <taxon>Alphaproteobacteria</taxon>
        <taxon>environmental samples</taxon>
    </lineage>
</organism>
<dbReference type="SMART" id="SM00530">
    <property type="entry name" value="HTH_XRE"/>
    <property type="match status" value="1"/>
</dbReference>
<dbReference type="EMBL" id="KT997804">
    <property type="protein sequence ID" value="ANO58288.1"/>
    <property type="molecule type" value="Genomic_DNA"/>
</dbReference>
<reference evidence="2" key="1">
    <citation type="submission" date="2015-11" db="EMBL/GenBank/DDBJ databases">
        <title>Genomes of Abundant and Widespread Viruses from the Deep Ocean.</title>
        <authorList>
            <person name="Mizuno C.M."/>
            <person name="Ghai R."/>
            <person name="Saghai A."/>
            <person name="Lopez-Garcia P."/>
            <person name="Rodriguez-Valera F."/>
        </authorList>
    </citation>
    <scope>NUCLEOTIDE SEQUENCE</scope>
</reference>
<dbReference type="SUPFAM" id="SSF47413">
    <property type="entry name" value="lambda repressor-like DNA-binding domains"/>
    <property type="match status" value="1"/>
</dbReference>
<dbReference type="InterPro" id="IPR001387">
    <property type="entry name" value="Cro/C1-type_HTH"/>
</dbReference>
<proteinExistence type="predicted"/>
<dbReference type="CDD" id="cd00093">
    <property type="entry name" value="HTH_XRE"/>
    <property type="match status" value="1"/>
</dbReference>
<dbReference type="Gene3D" id="1.10.260.40">
    <property type="entry name" value="lambda repressor-like DNA-binding domains"/>
    <property type="match status" value="1"/>
</dbReference>
<evidence type="ECO:0000313" key="2">
    <source>
        <dbReference type="EMBL" id="ANO58288.1"/>
    </source>
</evidence>
<feature type="domain" description="HTH cro/C1-type" evidence="1">
    <location>
        <begin position="24"/>
        <end position="81"/>
    </location>
</feature>
<dbReference type="AlphaFoldDB" id="A0A1B0Z265"/>
<dbReference type="PROSITE" id="PS50943">
    <property type="entry name" value="HTH_CROC1"/>
    <property type="match status" value="1"/>
</dbReference>
<evidence type="ECO:0000259" key="1">
    <source>
        <dbReference type="PROSITE" id="PS50943"/>
    </source>
</evidence>
<name>A0A1B0Z265_9PROT</name>
<sequence length="101" mass="11525">MAYTKYRIDKVGARKKRIEAGEYIKSLRLAHDPKITQRALADKLKLTYYTFVSQVETGAARVPPEAQVAWAKALEVDPKEFATRLLSYYDPHTHRAIFGKG</sequence>
<protein>
    <submittedName>
        <fullName evidence="2">Cro/Cl family transcriptional regulator</fullName>
    </submittedName>
</protein>
<accession>A0A1B0Z265</accession>
<dbReference type="GO" id="GO:0003677">
    <property type="term" value="F:DNA binding"/>
    <property type="evidence" value="ECO:0007669"/>
    <property type="project" value="InterPro"/>
</dbReference>